<dbReference type="OrthoDB" id="10569539at2759"/>
<dbReference type="AlphaFoldDB" id="A0A6J5W3N4"/>
<feature type="region of interest" description="Disordered" evidence="1">
    <location>
        <begin position="1"/>
        <end position="54"/>
    </location>
</feature>
<protein>
    <submittedName>
        <fullName evidence="2">Uncharacterized protein</fullName>
    </submittedName>
</protein>
<dbReference type="PANTHER" id="PTHR12960:SF0">
    <property type="entry name" value="MRNA EXPORT FACTOR GLE1"/>
    <property type="match status" value="1"/>
</dbReference>
<organism evidence="2 3">
    <name type="scientific">Prunus armeniaca</name>
    <name type="common">Apricot</name>
    <name type="synonym">Armeniaca vulgaris</name>
    <dbReference type="NCBI Taxonomy" id="36596"/>
    <lineage>
        <taxon>Eukaryota</taxon>
        <taxon>Viridiplantae</taxon>
        <taxon>Streptophyta</taxon>
        <taxon>Embryophyta</taxon>
        <taxon>Tracheophyta</taxon>
        <taxon>Spermatophyta</taxon>
        <taxon>Magnoliopsida</taxon>
        <taxon>eudicotyledons</taxon>
        <taxon>Gunneridae</taxon>
        <taxon>Pentapetalae</taxon>
        <taxon>rosids</taxon>
        <taxon>fabids</taxon>
        <taxon>Rosales</taxon>
        <taxon>Rosaceae</taxon>
        <taxon>Amygdaloideae</taxon>
        <taxon>Amygdaleae</taxon>
        <taxon>Prunus</taxon>
    </lineage>
</organism>
<name>A0A6J5W3N4_PRUAR</name>
<dbReference type="PANTHER" id="PTHR12960">
    <property type="entry name" value="GLE-1-RELATED"/>
    <property type="match status" value="1"/>
</dbReference>
<dbReference type="Proteomes" id="UP000507245">
    <property type="component" value="Unassembled WGS sequence"/>
</dbReference>
<proteinExistence type="predicted"/>
<dbReference type="GO" id="GO:0000822">
    <property type="term" value="F:inositol hexakisphosphate binding"/>
    <property type="evidence" value="ECO:0007669"/>
    <property type="project" value="TreeGrafter"/>
</dbReference>
<evidence type="ECO:0000256" key="1">
    <source>
        <dbReference type="SAM" id="MobiDB-lite"/>
    </source>
</evidence>
<dbReference type="EMBL" id="CAEKKB010000001">
    <property type="protein sequence ID" value="CAB4294871.1"/>
    <property type="molecule type" value="Genomic_DNA"/>
</dbReference>
<evidence type="ECO:0000313" key="2">
    <source>
        <dbReference type="EMBL" id="CAB4294871.1"/>
    </source>
</evidence>
<feature type="compositionally biased region" description="Basic and acidic residues" evidence="1">
    <location>
        <begin position="1"/>
        <end position="43"/>
    </location>
</feature>
<dbReference type="GO" id="GO:0005737">
    <property type="term" value="C:cytoplasm"/>
    <property type="evidence" value="ECO:0007669"/>
    <property type="project" value="TreeGrafter"/>
</dbReference>
<sequence>MQAKRAEEAKRAEDAKRAALEAQRRAAKEAAEREASEASKRADSGLAQEGTYRPQINALNAQSSGKPLAAGNILKAAESALNLEQGRLQKLKQFDDENQALRLRSKEDFRKYERQISKLVQQITGTKDSVRSGGSLQLFNVLC</sequence>
<dbReference type="GO" id="GO:0044614">
    <property type="term" value="C:nuclear pore cytoplasmic filaments"/>
    <property type="evidence" value="ECO:0007669"/>
    <property type="project" value="TreeGrafter"/>
</dbReference>
<accession>A0A6J5W3N4</accession>
<keyword evidence="3" id="KW-1185">Reference proteome</keyword>
<dbReference type="GO" id="GO:0031369">
    <property type="term" value="F:translation initiation factor binding"/>
    <property type="evidence" value="ECO:0007669"/>
    <property type="project" value="TreeGrafter"/>
</dbReference>
<dbReference type="GO" id="GO:0016973">
    <property type="term" value="P:poly(A)+ mRNA export from nucleus"/>
    <property type="evidence" value="ECO:0007669"/>
    <property type="project" value="InterPro"/>
</dbReference>
<gene>
    <name evidence="2" type="ORF">ORAREDHAP_LOCUS6002</name>
</gene>
<dbReference type="InterPro" id="IPR012476">
    <property type="entry name" value="GLE1"/>
</dbReference>
<dbReference type="GO" id="GO:0005543">
    <property type="term" value="F:phospholipid binding"/>
    <property type="evidence" value="ECO:0007669"/>
    <property type="project" value="TreeGrafter"/>
</dbReference>
<reference evidence="3" key="1">
    <citation type="journal article" date="2020" name="Genome Biol.">
        <title>Gamete binning: chromosome-level and haplotype-resolved genome assembly enabled by high-throughput single-cell sequencing of gamete genomes.</title>
        <authorList>
            <person name="Campoy J.A."/>
            <person name="Sun H."/>
            <person name="Goel M."/>
            <person name="Jiao W.-B."/>
            <person name="Folz-Donahue K."/>
            <person name="Wang N."/>
            <person name="Rubio M."/>
            <person name="Liu C."/>
            <person name="Kukat C."/>
            <person name="Ruiz D."/>
            <person name="Huettel B."/>
            <person name="Schneeberger K."/>
        </authorList>
    </citation>
    <scope>NUCLEOTIDE SEQUENCE [LARGE SCALE GENOMIC DNA]</scope>
    <source>
        <strain evidence="3">cv. Rojo Pasion</strain>
    </source>
</reference>
<evidence type="ECO:0000313" key="3">
    <source>
        <dbReference type="Proteomes" id="UP000507245"/>
    </source>
</evidence>